<dbReference type="InterPro" id="IPR011009">
    <property type="entry name" value="Kinase-like_dom_sf"/>
</dbReference>
<evidence type="ECO:0000259" key="6">
    <source>
        <dbReference type="PROSITE" id="PS50011"/>
    </source>
</evidence>
<dbReference type="Gene3D" id="3.30.200.20">
    <property type="entry name" value="Phosphorylase Kinase, domain 1"/>
    <property type="match status" value="1"/>
</dbReference>
<evidence type="ECO:0000256" key="2">
    <source>
        <dbReference type="ARBA" id="ARBA00022679"/>
    </source>
</evidence>
<accession>A0A396ILI2</accession>
<name>A0A396ILI2_MEDTR</name>
<keyword evidence="2 7" id="KW-0808">Transferase</keyword>
<evidence type="ECO:0000256" key="3">
    <source>
        <dbReference type="ARBA" id="ARBA00022741"/>
    </source>
</evidence>
<dbReference type="PANTHER" id="PTHR43895">
    <property type="entry name" value="CALCIUM/CALMODULIN-DEPENDENT PROTEIN KINASE KINASE-RELATED"/>
    <property type="match status" value="1"/>
</dbReference>
<dbReference type="InterPro" id="IPR000719">
    <property type="entry name" value="Prot_kinase_dom"/>
</dbReference>
<dbReference type="Pfam" id="PF00069">
    <property type="entry name" value="Pkinase"/>
    <property type="match status" value="1"/>
</dbReference>
<feature type="domain" description="Protein kinase" evidence="6">
    <location>
        <begin position="1"/>
        <end position="243"/>
    </location>
</feature>
<dbReference type="SMART" id="SM00220">
    <property type="entry name" value="S_TKc"/>
    <property type="match status" value="1"/>
</dbReference>
<organism evidence="7">
    <name type="scientific">Medicago truncatula</name>
    <name type="common">Barrel medic</name>
    <name type="synonym">Medicago tribuloides</name>
    <dbReference type="NCBI Taxonomy" id="3880"/>
    <lineage>
        <taxon>Eukaryota</taxon>
        <taxon>Viridiplantae</taxon>
        <taxon>Streptophyta</taxon>
        <taxon>Embryophyta</taxon>
        <taxon>Tracheophyta</taxon>
        <taxon>Spermatophyta</taxon>
        <taxon>Magnoliopsida</taxon>
        <taxon>eudicotyledons</taxon>
        <taxon>Gunneridae</taxon>
        <taxon>Pentapetalae</taxon>
        <taxon>rosids</taxon>
        <taxon>fabids</taxon>
        <taxon>Fabales</taxon>
        <taxon>Fabaceae</taxon>
        <taxon>Papilionoideae</taxon>
        <taxon>50 kb inversion clade</taxon>
        <taxon>NPAAA clade</taxon>
        <taxon>Hologalegina</taxon>
        <taxon>IRL clade</taxon>
        <taxon>Trifolieae</taxon>
        <taxon>Medicago</taxon>
    </lineage>
</organism>
<dbReference type="EMBL" id="PSQE01000003">
    <property type="protein sequence ID" value="RHN66469.1"/>
    <property type="molecule type" value="Genomic_DNA"/>
</dbReference>
<evidence type="ECO:0000256" key="4">
    <source>
        <dbReference type="ARBA" id="ARBA00022777"/>
    </source>
</evidence>
<dbReference type="PROSITE" id="PS50011">
    <property type="entry name" value="PROTEIN_KINASE_DOM"/>
    <property type="match status" value="1"/>
</dbReference>
<dbReference type="Proteomes" id="UP000265566">
    <property type="component" value="Chromosome 3"/>
</dbReference>
<keyword evidence="3" id="KW-0547">Nucleotide-binding</keyword>
<dbReference type="GO" id="GO:0005524">
    <property type="term" value="F:ATP binding"/>
    <property type="evidence" value="ECO:0007669"/>
    <property type="project" value="UniProtKB-KW"/>
</dbReference>
<evidence type="ECO:0000256" key="1">
    <source>
        <dbReference type="ARBA" id="ARBA00022527"/>
    </source>
</evidence>
<dbReference type="PANTHER" id="PTHR43895:SF159">
    <property type="entry name" value="NON-SPECIFIC SERINE_THREONINE PROTEIN KINASE"/>
    <property type="match status" value="1"/>
</dbReference>
<keyword evidence="5" id="KW-0067">ATP-binding</keyword>
<dbReference type="GO" id="GO:0004674">
    <property type="term" value="F:protein serine/threonine kinase activity"/>
    <property type="evidence" value="ECO:0007669"/>
    <property type="project" value="UniProtKB-KW"/>
</dbReference>
<keyword evidence="4" id="KW-0418">Kinase</keyword>
<gene>
    <name evidence="7" type="ORF">MtrunA17_Chr3g0091411</name>
</gene>
<keyword evidence="1" id="KW-0723">Serine/threonine-protein kinase</keyword>
<evidence type="ECO:0000256" key="5">
    <source>
        <dbReference type="ARBA" id="ARBA00022840"/>
    </source>
</evidence>
<dbReference type="AlphaFoldDB" id="A0A396ILI2"/>
<proteinExistence type="predicted"/>
<comment type="caution">
    <text evidence="7">The sequence shown here is derived from an EMBL/GenBank/DDBJ whole genome shotgun (WGS) entry which is preliminary data.</text>
</comment>
<dbReference type="SUPFAM" id="SSF56112">
    <property type="entry name" value="Protein kinase-like (PK-like)"/>
    <property type="match status" value="1"/>
</dbReference>
<dbReference type="Gramene" id="rna14462">
    <property type="protein sequence ID" value="RHN66469.1"/>
    <property type="gene ID" value="gene14462"/>
</dbReference>
<reference evidence="7" key="1">
    <citation type="journal article" date="2018" name="Nat. Plants">
        <title>Whole-genome landscape of Medicago truncatula symbiotic genes.</title>
        <authorList>
            <person name="Pecrix Y."/>
            <person name="Gamas P."/>
            <person name="Carrere S."/>
        </authorList>
    </citation>
    <scope>NUCLEOTIDE SEQUENCE</scope>
    <source>
        <tissue evidence="7">Leaves</tissue>
    </source>
</reference>
<sequence length="243" mass="28821">MDSEGKLLMNRYEFRKPGQGNFAKVYKERDLRTRDRVAVKVIDKEKVLRARMMIQTKREIATIGRVKHANVLRLYEGVYNWDLKPENLLLDENSVLKIADFRFSTVIESHRYNMLQTMCGTPMYVAPYVLRGKGYYGEKADDQNLMELYRKIHKGEYKCPPGFQSRYVDYYQRLQMCLKMLSLIKLVLKMKLLLLSQIKNWFNQNILMLFTYFLYLQGSICLSCVSNDDEIEDIKFTISILLR</sequence>
<evidence type="ECO:0000313" key="7">
    <source>
        <dbReference type="EMBL" id="RHN66469.1"/>
    </source>
</evidence>
<protein>
    <recommendedName>
        <fullName evidence="6">Protein kinase domain-containing protein</fullName>
    </recommendedName>
</protein>
<dbReference type="Gene3D" id="1.10.510.10">
    <property type="entry name" value="Transferase(Phosphotransferase) domain 1"/>
    <property type="match status" value="1"/>
</dbReference>